<keyword evidence="3" id="KW-0378">Hydrolase</keyword>
<dbReference type="InterPro" id="IPR027032">
    <property type="entry name" value="Twinkle-like"/>
</dbReference>
<dbReference type="GO" id="GO:0043139">
    <property type="term" value="F:5'-3' DNA helicase activity"/>
    <property type="evidence" value="ECO:0007669"/>
    <property type="project" value="InterPro"/>
</dbReference>
<proteinExistence type="predicted"/>
<protein>
    <submittedName>
        <fullName evidence="3">Replicative DNA helicase</fullName>
    </submittedName>
</protein>
<evidence type="ECO:0000256" key="1">
    <source>
        <dbReference type="SAM" id="MobiDB-lite"/>
    </source>
</evidence>
<feature type="region of interest" description="Disordered" evidence="1">
    <location>
        <begin position="99"/>
        <end position="119"/>
    </location>
</feature>
<dbReference type="RefSeq" id="WP_244469109.1">
    <property type="nucleotide sequence ID" value="NZ_CCAZ020000001.1"/>
</dbReference>
<dbReference type="Pfam" id="PF13662">
    <property type="entry name" value="Toprim_4"/>
    <property type="match status" value="1"/>
</dbReference>
<dbReference type="InterPro" id="IPR007694">
    <property type="entry name" value="DNA_helicase_DnaB-like_C"/>
</dbReference>
<sequence>MSTKFVQTRTVTFSRSRRSMAALRSRPSIVAARDLTGQRCFWQRKEGKKTFFNADVLDDPALIDGSQALVIVEGEPDCLAVLTAGYPFCVSVPDGAPADKDAKGRPLKPVPDTADDIDPDQDQKYEYVFNNWDRLKKIKRFILMTDDDGPGERLRDELARRLGRVRCSFVHYPNCNGKKADANEVLIQHGAEAVLTAIQRAVPMPVKGMYHLSDFPGYDRPRTYTTGWGRLDIEPRQQGLCSVELATGFFMVVLGKPGSGKSTWTLQLAFNAANLHGWNVGLGSFEVLPVPYVRDILRSHCMNAARKDWTREGIRASDQFIDKKFTFFHIDAREDDSEQSLEWLLDRAADAVIRDGIKMLIIDPWNELEHARRRDETETQYTARAIRMIKKFAMAYDVLVIVVVHPTKSGGDKAQGDLSLYDADGSAHWVNKPDIGLVIERDDASGQCIVHGRKFRFSFLGRKGSTSFVYDTATEILSQ</sequence>
<dbReference type="STRING" id="1035.BN961_02151"/>
<gene>
    <name evidence="3" type="ORF">BN961_02151</name>
</gene>
<evidence type="ECO:0000259" key="2">
    <source>
        <dbReference type="PROSITE" id="PS51199"/>
    </source>
</evidence>
<accession>A0A090N7J9</accession>
<evidence type="ECO:0000313" key="4">
    <source>
        <dbReference type="Proteomes" id="UP000035762"/>
    </source>
</evidence>
<comment type="caution">
    <text evidence="3">The sequence shown here is derived from an EMBL/GenBank/DDBJ whole genome shotgun (WGS) entry which is preliminary data.</text>
</comment>
<dbReference type="Proteomes" id="UP000035762">
    <property type="component" value="Unassembled WGS sequence"/>
</dbReference>
<dbReference type="Gene3D" id="3.40.1360.10">
    <property type="match status" value="1"/>
</dbReference>
<keyword evidence="3" id="KW-0347">Helicase</keyword>
<dbReference type="AlphaFoldDB" id="A0A090N7J9"/>
<dbReference type="PANTHER" id="PTHR12873">
    <property type="entry name" value="T7-LIKE MITOCHONDRIAL DNA HELICASE"/>
    <property type="match status" value="1"/>
</dbReference>
<dbReference type="InterPro" id="IPR027417">
    <property type="entry name" value="P-loop_NTPase"/>
</dbReference>
<evidence type="ECO:0000313" key="3">
    <source>
        <dbReference type="EMBL" id="CEG08733.1"/>
    </source>
</evidence>
<keyword evidence="3" id="KW-0067">ATP-binding</keyword>
<dbReference type="SUPFAM" id="SSF56731">
    <property type="entry name" value="DNA primase core"/>
    <property type="match status" value="1"/>
</dbReference>
<dbReference type="SUPFAM" id="SSF52540">
    <property type="entry name" value="P-loop containing nucleoside triphosphate hydrolases"/>
    <property type="match status" value="1"/>
</dbReference>
<keyword evidence="4" id="KW-1185">Reference proteome</keyword>
<dbReference type="Gene3D" id="3.40.50.300">
    <property type="entry name" value="P-loop containing nucleotide triphosphate hydrolases"/>
    <property type="match status" value="1"/>
</dbReference>
<dbReference type="CDD" id="cd00188">
    <property type="entry name" value="TOPRIM"/>
    <property type="match status" value="1"/>
</dbReference>
<reference evidence="3 4" key="1">
    <citation type="journal article" date="2014" name="Genome Announc.">
        <title>Genome Sequence of Afipia felis Strain 76713, Isolated in Hospital Water Using an Amoeba Co-Culture Procedure.</title>
        <authorList>
            <person name="Benamar S."/>
            <person name="La Scola B."/>
            <person name="Croce O."/>
        </authorList>
    </citation>
    <scope>NUCLEOTIDE SEQUENCE [LARGE SCALE GENOMIC DNA]</scope>
    <source>
        <strain evidence="3 4">76713</strain>
    </source>
</reference>
<dbReference type="SMART" id="SM00493">
    <property type="entry name" value="TOPRIM"/>
    <property type="match status" value="1"/>
</dbReference>
<dbReference type="GO" id="GO:0006260">
    <property type="term" value="P:DNA replication"/>
    <property type="evidence" value="ECO:0007669"/>
    <property type="project" value="InterPro"/>
</dbReference>
<feature type="domain" description="SF4 helicase" evidence="2">
    <location>
        <begin position="217"/>
        <end position="479"/>
    </location>
</feature>
<dbReference type="GO" id="GO:0003697">
    <property type="term" value="F:single-stranded DNA binding"/>
    <property type="evidence" value="ECO:0007669"/>
    <property type="project" value="InterPro"/>
</dbReference>
<organism evidence="3 4">
    <name type="scientific">Afipia felis</name>
    <name type="common">Cat scratch disease bacillus</name>
    <dbReference type="NCBI Taxonomy" id="1035"/>
    <lineage>
        <taxon>Bacteria</taxon>
        <taxon>Pseudomonadati</taxon>
        <taxon>Pseudomonadota</taxon>
        <taxon>Alphaproteobacteria</taxon>
        <taxon>Hyphomicrobiales</taxon>
        <taxon>Nitrobacteraceae</taxon>
        <taxon>Afipia</taxon>
    </lineage>
</organism>
<dbReference type="InterPro" id="IPR006171">
    <property type="entry name" value="TOPRIM_dom"/>
</dbReference>
<dbReference type="EMBL" id="CCAZ020000001">
    <property type="protein sequence ID" value="CEG08733.1"/>
    <property type="molecule type" value="Genomic_DNA"/>
</dbReference>
<dbReference type="Pfam" id="PF13481">
    <property type="entry name" value="AAA_25"/>
    <property type="match status" value="1"/>
</dbReference>
<dbReference type="PANTHER" id="PTHR12873:SF0">
    <property type="entry name" value="TWINKLE MTDNA HELICASE"/>
    <property type="match status" value="1"/>
</dbReference>
<dbReference type="PROSITE" id="PS51199">
    <property type="entry name" value="SF4_HELICASE"/>
    <property type="match status" value="1"/>
</dbReference>
<name>A0A090N7J9_AFIFE</name>
<keyword evidence="3" id="KW-0547">Nucleotide-binding</keyword>
<dbReference type="GO" id="GO:0005524">
    <property type="term" value="F:ATP binding"/>
    <property type="evidence" value="ECO:0007669"/>
    <property type="project" value="InterPro"/>
</dbReference>